<evidence type="ECO:0000256" key="1">
    <source>
        <dbReference type="ARBA" id="ARBA00004141"/>
    </source>
</evidence>
<feature type="transmembrane region" description="Helical" evidence="5">
    <location>
        <begin position="205"/>
        <end position="223"/>
    </location>
</feature>
<proteinExistence type="predicted"/>
<feature type="transmembrane region" description="Helical" evidence="5">
    <location>
        <begin position="150"/>
        <end position="170"/>
    </location>
</feature>
<dbReference type="SUPFAM" id="SSF52091">
    <property type="entry name" value="SpoIIaa-like"/>
    <property type="match status" value="1"/>
</dbReference>
<evidence type="ECO:0000256" key="3">
    <source>
        <dbReference type="ARBA" id="ARBA00022989"/>
    </source>
</evidence>
<dbReference type="Proteomes" id="UP000588647">
    <property type="component" value="Unassembled WGS sequence"/>
</dbReference>
<accession>A0A7W6MS35</accession>
<sequence>MATIPIMPGQESDDGKAPDFAAAAPISALEMFTPKLVTAFREGYDLSAFKADAVAGLTVAIVALPLSMAIAIASGVSPDRGLTTAIVGGFLVSLFGGSRFQIGGPAGAFILLVAATVAAHGIEGLILATFLSGLMLAALGALRLGTFIKYIPYPVTVGFTAGIAVVIAATQLKEFFGLTLGGPEPGELVEKLGALAKAAPTLDPPTLVIALLTLALIILVRHFRPHWPSLLIAVAVGSIAATAAGLDIATIGSRFGGIPSSLPMPRLPVFSLELVVAVLPAAVSFALLGAIESLLSAVVADSMSGRRHRSNCELVAQGIANVGASLFGGFCVTGTIARTATNVRAGARSPVAGMLHALFLLVFVLVAAPLAAYVPLAALAAVLLFVAWNMAERHEVFSLLRSSRGDALVLSVTFLLVIFRDLTTGIVVGFSLGALLFLHRMAGAVTVEGGHAPLVEADRADRDRDPGEDPYDERLVRDPDIFVCRISGAFFFAAAGSVGAVLDRIAERPRAFVLDVAEVPFLDSSAAATIVAFARKARRDGALLLIAGAGEPAQRLLDVQQEKAAPPLRFTATVAEAVAIARAELDAAPAA</sequence>
<comment type="caution">
    <text evidence="7">The sequence shown here is derived from an EMBL/GenBank/DDBJ whole genome shotgun (WGS) entry which is preliminary data.</text>
</comment>
<dbReference type="Pfam" id="PF01740">
    <property type="entry name" value="STAS"/>
    <property type="match status" value="1"/>
</dbReference>
<dbReference type="InterPro" id="IPR002645">
    <property type="entry name" value="STAS_dom"/>
</dbReference>
<dbReference type="RefSeq" id="WP_425486748.1">
    <property type="nucleotide sequence ID" value="NZ_JAAAMM010000007.1"/>
</dbReference>
<feature type="transmembrane region" description="Helical" evidence="5">
    <location>
        <begin position="53"/>
        <end position="74"/>
    </location>
</feature>
<feature type="transmembrane region" description="Helical" evidence="5">
    <location>
        <begin position="358"/>
        <end position="388"/>
    </location>
</feature>
<dbReference type="CDD" id="cd07042">
    <property type="entry name" value="STAS_SulP_like_sulfate_transporter"/>
    <property type="match status" value="1"/>
</dbReference>
<feature type="domain" description="STAS" evidence="6">
    <location>
        <begin position="471"/>
        <end position="581"/>
    </location>
</feature>
<name>A0A7W6MS35_9HYPH</name>
<evidence type="ECO:0000313" key="7">
    <source>
        <dbReference type="EMBL" id="MBB4005717.1"/>
    </source>
</evidence>
<dbReference type="GO" id="GO:0055085">
    <property type="term" value="P:transmembrane transport"/>
    <property type="evidence" value="ECO:0007669"/>
    <property type="project" value="InterPro"/>
</dbReference>
<evidence type="ECO:0000313" key="8">
    <source>
        <dbReference type="Proteomes" id="UP000588647"/>
    </source>
</evidence>
<dbReference type="Pfam" id="PF00916">
    <property type="entry name" value="Sulfate_transp"/>
    <property type="match status" value="1"/>
</dbReference>
<keyword evidence="8" id="KW-1185">Reference proteome</keyword>
<feature type="transmembrane region" description="Helical" evidence="5">
    <location>
        <begin position="408"/>
        <end position="438"/>
    </location>
</feature>
<keyword evidence="2 5" id="KW-0812">Transmembrane</keyword>
<organism evidence="7 8">
    <name type="scientific">Aurantimonas endophytica</name>
    <dbReference type="NCBI Taxonomy" id="1522175"/>
    <lineage>
        <taxon>Bacteria</taxon>
        <taxon>Pseudomonadati</taxon>
        <taxon>Pseudomonadota</taxon>
        <taxon>Alphaproteobacteria</taxon>
        <taxon>Hyphomicrobiales</taxon>
        <taxon>Aurantimonadaceae</taxon>
        <taxon>Aurantimonas</taxon>
    </lineage>
</organism>
<keyword evidence="4 5" id="KW-0472">Membrane</keyword>
<evidence type="ECO:0000256" key="2">
    <source>
        <dbReference type="ARBA" id="ARBA00022692"/>
    </source>
</evidence>
<dbReference type="EMBL" id="JACIEM010000007">
    <property type="protein sequence ID" value="MBB4005717.1"/>
    <property type="molecule type" value="Genomic_DNA"/>
</dbReference>
<reference evidence="7 8" key="1">
    <citation type="submission" date="2020-08" db="EMBL/GenBank/DDBJ databases">
        <title>Genomic Encyclopedia of Type Strains, Phase IV (KMG-IV): sequencing the most valuable type-strain genomes for metagenomic binning, comparative biology and taxonomic classification.</title>
        <authorList>
            <person name="Goeker M."/>
        </authorList>
    </citation>
    <scope>NUCLEOTIDE SEQUENCE [LARGE SCALE GENOMIC DNA]</scope>
    <source>
        <strain evidence="7 8">DSM 103570</strain>
    </source>
</reference>
<dbReference type="InterPro" id="IPR036513">
    <property type="entry name" value="STAS_dom_sf"/>
</dbReference>
<evidence type="ECO:0000256" key="5">
    <source>
        <dbReference type="SAM" id="Phobius"/>
    </source>
</evidence>
<feature type="transmembrane region" description="Helical" evidence="5">
    <location>
        <begin position="230"/>
        <end position="255"/>
    </location>
</feature>
<dbReference type="PROSITE" id="PS50801">
    <property type="entry name" value="STAS"/>
    <property type="match status" value="1"/>
</dbReference>
<keyword evidence="3 5" id="KW-1133">Transmembrane helix</keyword>
<feature type="transmembrane region" description="Helical" evidence="5">
    <location>
        <begin position="108"/>
        <end position="138"/>
    </location>
</feature>
<comment type="subcellular location">
    <subcellularLocation>
        <location evidence="1">Membrane</location>
        <topology evidence="1">Multi-pass membrane protein</topology>
    </subcellularLocation>
</comment>
<dbReference type="InterPro" id="IPR011547">
    <property type="entry name" value="SLC26A/SulP_dom"/>
</dbReference>
<feature type="transmembrane region" description="Helical" evidence="5">
    <location>
        <begin position="81"/>
        <end position="102"/>
    </location>
</feature>
<dbReference type="InterPro" id="IPR001902">
    <property type="entry name" value="SLC26A/SulP_fam"/>
</dbReference>
<feature type="transmembrane region" description="Helical" evidence="5">
    <location>
        <begin position="275"/>
        <end position="300"/>
    </location>
</feature>
<evidence type="ECO:0000256" key="4">
    <source>
        <dbReference type="ARBA" id="ARBA00023136"/>
    </source>
</evidence>
<evidence type="ECO:0000259" key="6">
    <source>
        <dbReference type="PROSITE" id="PS50801"/>
    </source>
</evidence>
<dbReference type="Gene3D" id="3.30.750.24">
    <property type="entry name" value="STAS domain"/>
    <property type="match status" value="1"/>
</dbReference>
<dbReference type="AlphaFoldDB" id="A0A7W6MS35"/>
<dbReference type="PANTHER" id="PTHR11814">
    <property type="entry name" value="SULFATE TRANSPORTER"/>
    <property type="match status" value="1"/>
</dbReference>
<protein>
    <submittedName>
        <fullName evidence="7">SulP family sulfate permease</fullName>
    </submittedName>
</protein>
<gene>
    <name evidence="7" type="ORF">GGR03_004819</name>
</gene>
<dbReference type="GO" id="GO:0016020">
    <property type="term" value="C:membrane"/>
    <property type="evidence" value="ECO:0007669"/>
    <property type="project" value="UniProtKB-SubCell"/>
</dbReference>